<evidence type="ECO:0000256" key="1">
    <source>
        <dbReference type="ARBA" id="ARBA00010641"/>
    </source>
</evidence>
<comment type="caution">
    <text evidence="7">The sequence shown here is derived from an EMBL/GenBank/DDBJ whole genome shotgun (WGS) entry which is preliminary data.</text>
</comment>
<evidence type="ECO:0000259" key="5">
    <source>
        <dbReference type="Pfam" id="PF04542"/>
    </source>
</evidence>
<dbReference type="EMBL" id="JABCJE010000007">
    <property type="protein sequence ID" value="NVO24596.1"/>
    <property type="molecule type" value="Genomic_DNA"/>
</dbReference>
<evidence type="ECO:0000313" key="10">
    <source>
        <dbReference type="Proteomes" id="UP000592216"/>
    </source>
</evidence>
<sequence length="179" mass="20259">MIDQVSHEISRMATGERAALDRVYRMTSGKVFAILLRILRDRADAEDALQNVYVKAWRGAPRFDPSRSGEAWIATIARNVAIDHLRSARRHVPDSDEMDQIADPSQTSSDQWQMRKDLLHCLETLPAEQARAVVQVYLQGLSYQEVADILGSPLNTVRTWLRRSLLKLRSCLGGDDVTE</sequence>
<dbReference type="Pfam" id="PF04542">
    <property type="entry name" value="Sigma70_r2"/>
    <property type="match status" value="1"/>
</dbReference>
<dbReference type="PANTHER" id="PTHR43133:SF62">
    <property type="entry name" value="RNA POLYMERASE SIGMA FACTOR SIGZ"/>
    <property type="match status" value="1"/>
</dbReference>
<dbReference type="GO" id="GO:0016987">
    <property type="term" value="F:sigma factor activity"/>
    <property type="evidence" value="ECO:0007669"/>
    <property type="project" value="UniProtKB-KW"/>
</dbReference>
<dbReference type="RefSeq" id="WP_176855509.1">
    <property type="nucleotide sequence ID" value="NZ_JABCJD010000008.1"/>
</dbReference>
<keyword evidence="3" id="KW-0731">Sigma factor</keyword>
<dbReference type="PANTHER" id="PTHR43133">
    <property type="entry name" value="RNA POLYMERASE ECF-TYPE SIGMA FACTO"/>
    <property type="match status" value="1"/>
</dbReference>
<dbReference type="CDD" id="cd06171">
    <property type="entry name" value="Sigma70_r4"/>
    <property type="match status" value="1"/>
</dbReference>
<proteinExistence type="inferred from homology"/>
<evidence type="ECO:0000259" key="6">
    <source>
        <dbReference type="Pfam" id="PF08281"/>
    </source>
</evidence>
<dbReference type="EMBL" id="JABCJD010000008">
    <property type="protein sequence ID" value="NVO28825.1"/>
    <property type="molecule type" value="Genomic_DNA"/>
</dbReference>
<dbReference type="Proteomes" id="UP000592216">
    <property type="component" value="Unassembled WGS sequence"/>
</dbReference>
<dbReference type="GO" id="GO:0003677">
    <property type="term" value="F:DNA binding"/>
    <property type="evidence" value="ECO:0007669"/>
    <property type="project" value="InterPro"/>
</dbReference>
<dbReference type="InterPro" id="IPR039425">
    <property type="entry name" value="RNA_pol_sigma-70-like"/>
</dbReference>
<feature type="domain" description="RNA polymerase sigma factor 70 region 4 type 2" evidence="6">
    <location>
        <begin position="116"/>
        <end position="168"/>
    </location>
</feature>
<evidence type="ECO:0000313" key="8">
    <source>
        <dbReference type="EMBL" id="NVO28825.1"/>
    </source>
</evidence>
<gene>
    <name evidence="8" type="ORF">HJ526_15450</name>
    <name evidence="7" type="ORF">HJ536_14615</name>
</gene>
<evidence type="ECO:0000313" key="9">
    <source>
        <dbReference type="Proteomes" id="UP000523601"/>
    </source>
</evidence>
<comment type="similarity">
    <text evidence="1">Belongs to the sigma-70 factor family. ECF subfamily.</text>
</comment>
<evidence type="ECO:0000256" key="3">
    <source>
        <dbReference type="ARBA" id="ARBA00023082"/>
    </source>
</evidence>
<keyword evidence="2" id="KW-0805">Transcription regulation</keyword>
<dbReference type="NCBIfam" id="TIGR02937">
    <property type="entry name" value="sigma70-ECF"/>
    <property type="match status" value="1"/>
</dbReference>
<dbReference type="SUPFAM" id="SSF88946">
    <property type="entry name" value="Sigma2 domain of RNA polymerase sigma factors"/>
    <property type="match status" value="1"/>
</dbReference>
<dbReference type="InterPro" id="IPR013325">
    <property type="entry name" value="RNA_pol_sigma_r2"/>
</dbReference>
<dbReference type="Gene3D" id="1.10.10.10">
    <property type="entry name" value="Winged helix-like DNA-binding domain superfamily/Winged helix DNA-binding domain"/>
    <property type="match status" value="1"/>
</dbReference>
<dbReference type="Pfam" id="PF08281">
    <property type="entry name" value="Sigma70_r4_2"/>
    <property type="match status" value="1"/>
</dbReference>
<dbReference type="InterPro" id="IPR036388">
    <property type="entry name" value="WH-like_DNA-bd_sf"/>
</dbReference>
<dbReference type="Proteomes" id="UP000523601">
    <property type="component" value="Unassembled WGS sequence"/>
</dbReference>
<protein>
    <submittedName>
        <fullName evidence="7">Sigma-70 family RNA polymerase sigma factor</fullName>
    </submittedName>
</protein>
<dbReference type="SUPFAM" id="SSF88659">
    <property type="entry name" value="Sigma3 and sigma4 domains of RNA polymerase sigma factors"/>
    <property type="match status" value="1"/>
</dbReference>
<evidence type="ECO:0000256" key="2">
    <source>
        <dbReference type="ARBA" id="ARBA00023015"/>
    </source>
</evidence>
<organism evidence="7 10">
    <name type="scientific">Donghicola mangrovi</name>
    <dbReference type="NCBI Taxonomy" id="2729614"/>
    <lineage>
        <taxon>Bacteria</taxon>
        <taxon>Pseudomonadati</taxon>
        <taxon>Pseudomonadota</taxon>
        <taxon>Alphaproteobacteria</taxon>
        <taxon>Rhodobacterales</taxon>
        <taxon>Roseobacteraceae</taxon>
        <taxon>Donghicola</taxon>
    </lineage>
</organism>
<dbReference type="GO" id="GO:0006352">
    <property type="term" value="P:DNA-templated transcription initiation"/>
    <property type="evidence" value="ECO:0007669"/>
    <property type="project" value="InterPro"/>
</dbReference>
<evidence type="ECO:0000313" key="7">
    <source>
        <dbReference type="EMBL" id="NVO24596.1"/>
    </source>
</evidence>
<accession>A0A850Q653</accession>
<dbReference type="InterPro" id="IPR013249">
    <property type="entry name" value="RNA_pol_sigma70_r4_t2"/>
</dbReference>
<dbReference type="InterPro" id="IPR013324">
    <property type="entry name" value="RNA_pol_sigma_r3/r4-like"/>
</dbReference>
<feature type="domain" description="RNA polymerase sigma-70 region 2" evidence="5">
    <location>
        <begin position="24"/>
        <end position="90"/>
    </location>
</feature>
<evidence type="ECO:0000256" key="4">
    <source>
        <dbReference type="ARBA" id="ARBA00023163"/>
    </source>
</evidence>
<dbReference type="InterPro" id="IPR014284">
    <property type="entry name" value="RNA_pol_sigma-70_dom"/>
</dbReference>
<dbReference type="Gene3D" id="1.10.1740.10">
    <property type="match status" value="1"/>
</dbReference>
<reference evidence="9 10" key="1">
    <citation type="submission" date="2020-04" db="EMBL/GenBank/DDBJ databases">
        <title>Donghicola sp., a member of the Rhodobacteraceae family isolated from mangrove forest in Thailand.</title>
        <authorList>
            <person name="Charoenyingcharoen P."/>
            <person name="Yukphan P."/>
        </authorList>
    </citation>
    <scope>NUCLEOTIDE SEQUENCE [LARGE SCALE GENOMIC DNA]</scope>
    <source>
        <strain evidence="7 10">B5-SW-15</strain>
        <strain evidence="8 9">C2-DW-16</strain>
    </source>
</reference>
<name>A0A850Q653_9RHOB</name>
<keyword evidence="4" id="KW-0804">Transcription</keyword>
<dbReference type="InterPro" id="IPR007627">
    <property type="entry name" value="RNA_pol_sigma70_r2"/>
</dbReference>
<keyword evidence="9" id="KW-1185">Reference proteome</keyword>
<dbReference type="AlphaFoldDB" id="A0A850Q653"/>